<proteinExistence type="predicted"/>
<dbReference type="CDD" id="cd08054">
    <property type="entry name" value="gp6"/>
    <property type="match status" value="1"/>
</dbReference>
<dbReference type="PATRIC" id="fig|1339327.3.peg.4284"/>
<name>A0A015YW31_BACFG</name>
<dbReference type="Proteomes" id="UP000022082">
    <property type="component" value="Unassembled WGS sequence"/>
</dbReference>
<gene>
    <name evidence="1" type="ORF">M136_3752</name>
</gene>
<dbReference type="NCBIfam" id="TIGR01560">
    <property type="entry name" value="put_DNA_pack"/>
    <property type="match status" value="1"/>
</dbReference>
<dbReference type="Pfam" id="PF05135">
    <property type="entry name" value="Phage_connect_1"/>
    <property type="match status" value="1"/>
</dbReference>
<protein>
    <submittedName>
        <fullName evidence="1">Phage gp6-like head-tail connector family protein</fullName>
    </submittedName>
</protein>
<dbReference type="EMBL" id="JGDJ01000262">
    <property type="protein sequence ID" value="EXZ26974.1"/>
    <property type="molecule type" value="Genomic_DNA"/>
</dbReference>
<dbReference type="InterPro" id="IPR006450">
    <property type="entry name" value="Phage_HK97_gp6-like"/>
</dbReference>
<accession>A0A015YW31</accession>
<organism evidence="1 2">
    <name type="scientific">Bacteroides fragilis str. S36L11</name>
    <dbReference type="NCBI Taxonomy" id="1339327"/>
    <lineage>
        <taxon>Bacteria</taxon>
        <taxon>Pseudomonadati</taxon>
        <taxon>Bacteroidota</taxon>
        <taxon>Bacteroidia</taxon>
        <taxon>Bacteroidales</taxon>
        <taxon>Bacteroidaceae</taxon>
        <taxon>Bacteroides</taxon>
    </lineage>
</organism>
<dbReference type="InterPro" id="IPR021146">
    <property type="entry name" value="Phage_gp6-like_head-tail"/>
</dbReference>
<dbReference type="AlphaFoldDB" id="A0A015YW31"/>
<reference evidence="1 2" key="1">
    <citation type="submission" date="2014-02" db="EMBL/GenBank/DDBJ databases">
        <authorList>
            <person name="Sears C."/>
            <person name="Carroll K."/>
            <person name="Sack B.R."/>
            <person name="Qadri F."/>
            <person name="Myers L.L."/>
            <person name="Chung G.-T."/>
            <person name="Escheverria P."/>
            <person name="Fraser C.M."/>
            <person name="Sadzewicz L."/>
            <person name="Shefchek K.A."/>
            <person name="Tallon L."/>
            <person name="Das S.P."/>
            <person name="Daugherty S."/>
            <person name="Mongodin E.F."/>
        </authorList>
    </citation>
    <scope>NUCLEOTIDE SEQUENCE [LARGE SCALE GENOMIC DNA]</scope>
    <source>
        <strain evidence="1 2">S36L11</strain>
    </source>
</reference>
<evidence type="ECO:0000313" key="2">
    <source>
        <dbReference type="Proteomes" id="UP000022082"/>
    </source>
</evidence>
<comment type="caution">
    <text evidence="1">The sequence shown here is derived from an EMBL/GenBank/DDBJ whole genome shotgun (WGS) entry which is preliminary data.</text>
</comment>
<dbReference type="RefSeq" id="WP_005821757.1">
    <property type="nucleotide sequence ID" value="NZ_JGDJ01000262.1"/>
</dbReference>
<evidence type="ECO:0000313" key="1">
    <source>
        <dbReference type="EMBL" id="EXZ26974.1"/>
    </source>
</evidence>
<dbReference type="Gene3D" id="1.10.3230.30">
    <property type="entry name" value="Phage gp6-like head-tail connector protein"/>
    <property type="match status" value="1"/>
</dbReference>
<sequence>MKYVSLDLAKKHLYIETEYTDDDSIIGVYVAAAEGAVANHIRRDLDTLEDSEGKLPDPILSAILLVAGGLFRDREVNFVAERARDKVGLLDYLLQPYIDYSK</sequence>